<dbReference type="Proteomes" id="UP001165082">
    <property type="component" value="Unassembled WGS sequence"/>
</dbReference>
<reference evidence="2" key="1">
    <citation type="submission" date="2022-07" db="EMBL/GenBank/DDBJ databases">
        <title>Genome analysis of Parmales, a sister group of diatoms, reveals the evolutionary specialization of diatoms from phago-mixotrophs to photoautotrophs.</title>
        <authorList>
            <person name="Ban H."/>
            <person name="Sato S."/>
            <person name="Yoshikawa S."/>
            <person name="Kazumasa Y."/>
            <person name="Nakamura Y."/>
            <person name="Ichinomiya M."/>
            <person name="Saitoh K."/>
            <person name="Sato N."/>
            <person name="Blanc-Mathieu R."/>
            <person name="Endo H."/>
            <person name="Kuwata A."/>
            <person name="Ogata H."/>
        </authorList>
    </citation>
    <scope>NUCLEOTIDE SEQUENCE</scope>
</reference>
<keyword evidence="1" id="KW-0732">Signal</keyword>
<comment type="caution">
    <text evidence="2">The sequence shown here is derived from an EMBL/GenBank/DDBJ whole genome shotgun (WGS) entry which is preliminary data.</text>
</comment>
<organism evidence="2 3">
    <name type="scientific">Triparma retinervis</name>
    <dbReference type="NCBI Taxonomy" id="2557542"/>
    <lineage>
        <taxon>Eukaryota</taxon>
        <taxon>Sar</taxon>
        <taxon>Stramenopiles</taxon>
        <taxon>Ochrophyta</taxon>
        <taxon>Bolidophyceae</taxon>
        <taxon>Parmales</taxon>
        <taxon>Triparmaceae</taxon>
        <taxon>Triparma</taxon>
    </lineage>
</organism>
<accession>A0A9W7F9K2</accession>
<evidence type="ECO:0000313" key="2">
    <source>
        <dbReference type="EMBL" id="GMI08485.1"/>
    </source>
</evidence>
<evidence type="ECO:0000313" key="3">
    <source>
        <dbReference type="Proteomes" id="UP001165082"/>
    </source>
</evidence>
<sequence length="270" mass="30101">MNCRLILTVVFFAFSTTHAYVDQILSICPPRTASAFIKDPTLVKNLKKIVVELENAGGSETSDTSDTKDSVWRLRATAPKMLPPVQPPSFLVENSPFNELEIFQLVRDGETRVDNVIFSPKKKKKITLIHNARSTGELRLGGIKKTYLELQSVVLSDVKSESKDDDEEPNIWRITKELEEGEGGGGPILIGDVKVEDLFGFNIPLPPVDLLADSTTFETTYQDSRLRITRGGNGLNAFGDFRVFERVVTDCEEEMVGWEGESDEDTTNEV</sequence>
<dbReference type="OrthoDB" id="202834at2759"/>
<protein>
    <submittedName>
        <fullName evidence="2">Uncharacterized protein</fullName>
    </submittedName>
</protein>
<keyword evidence="3" id="KW-1185">Reference proteome</keyword>
<feature type="chain" id="PRO_5040989961" evidence="1">
    <location>
        <begin position="20"/>
        <end position="270"/>
    </location>
</feature>
<evidence type="ECO:0000256" key="1">
    <source>
        <dbReference type="SAM" id="SignalP"/>
    </source>
</evidence>
<name>A0A9W7F9K2_9STRA</name>
<proteinExistence type="predicted"/>
<dbReference type="AlphaFoldDB" id="A0A9W7F9K2"/>
<dbReference type="EMBL" id="BRXZ01000266">
    <property type="protein sequence ID" value="GMI08485.1"/>
    <property type="molecule type" value="Genomic_DNA"/>
</dbReference>
<gene>
    <name evidence="2" type="ORF">TrRE_jg6048</name>
</gene>
<feature type="signal peptide" evidence="1">
    <location>
        <begin position="1"/>
        <end position="19"/>
    </location>
</feature>